<evidence type="ECO:0000313" key="2">
    <source>
        <dbReference type="EMBL" id="KYK54706.1"/>
    </source>
</evidence>
<evidence type="ECO:0000313" key="3">
    <source>
        <dbReference type="Proteomes" id="UP000076580"/>
    </source>
</evidence>
<dbReference type="Proteomes" id="UP000076580">
    <property type="component" value="Chromosome 03"/>
</dbReference>
<dbReference type="AlphaFoldDB" id="A0A151GC64"/>
<protein>
    <submittedName>
        <fullName evidence="2">Uncharacterized protein</fullName>
    </submittedName>
</protein>
<feature type="region of interest" description="Disordered" evidence="1">
    <location>
        <begin position="50"/>
        <end position="69"/>
    </location>
</feature>
<dbReference type="RefSeq" id="XP_040654058.1">
    <property type="nucleotide sequence ID" value="XM_040803954.1"/>
</dbReference>
<comment type="caution">
    <text evidence="2">The sequence shown here is derived from an EMBL/GenBank/DDBJ whole genome shotgun (WGS) entry which is preliminary data.</text>
</comment>
<gene>
    <name evidence="2" type="ORF">DCS_06666</name>
</gene>
<dbReference type="STRING" id="98403.A0A151GC64"/>
<dbReference type="GeneID" id="63719309"/>
<name>A0A151GC64_DRECN</name>
<reference evidence="2 3" key="1">
    <citation type="journal article" date="2016" name="Sci. Rep.">
        <title>Insights into Adaptations to a Near-Obligate Nematode Endoparasitic Lifestyle from the Finished Genome of Drechmeria coniospora.</title>
        <authorList>
            <person name="Zhang L."/>
            <person name="Zhou Z."/>
            <person name="Guo Q."/>
            <person name="Fokkens L."/>
            <person name="Miskei M."/>
            <person name="Pocsi I."/>
            <person name="Zhang W."/>
            <person name="Chen M."/>
            <person name="Wang L."/>
            <person name="Sun Y."/>
            <person name="Donzelli B.G."/>
            <person name="Gibson D.M."/>
            <person name="Nelson D.R."/>
            <person name="Luo J.G."/>
            <person name="Rep M."/>
            <person name="Liu H."/>
            <person name="Yang S."/>
            <person name="Wang J."/>
            <person name="Krasnoff S.B."/>
            <person name="Xu Y."/>
            <person name="Molnar I."/>
            <person name="Lin M."/>
        </authorList>
    </citation>
    <scope>NUCLEOTIDE SEQUENCE [LARGE SCALE GENOMIC DNA]</scope>
    <source>
        <strain evidence="2 3">ARSEF 6962</strain>
    </source>
</reference>
<evidence type="ECO:0000256" key="1">
    <source>
        <dbReference type="SAM" id="MobiDB-lite"/>
    </source>
</evidence>
<accession>A0A151GC64</accession>
<dbReference type="EMBL" id="LAYC01000003">
    <property type="protein sequence ID" value="KYK54706.1"/>
    <property type="molecule type" value="Genomic_DNA"/>
</dbReference>
<dbReference type="InParanoid" id="A0A151GC64"/>
<organism evidence="2 3">
    <name type="scientific">Drechmeria coniospora</name>
    <name type="common">Nematophagous fungus</name>
    <name type="synonym">Meria coniospora</name>
    <dbReference type="NCBI Taxonomy" id="98403"/>
    <lineage>
        <taxon>Eukaryota</taxon>
        <taxon>Fungi</taxon>
        <taxon>Dikarya</taxon>
        <taxon>Ascomycota</taxon>
        <taxon>Pezizomycotina</taxon>
        <taxon>Sordariomycetes</taxon>
        <taxon>Hypocreomycetidae</taxon>
        <taxon>Hypocreales</taxon>
        <taxon>Ophiocordycipitaceae</taxon>
        <taxon>Drechmeria</taxon>
    </lineage>
</organism>
<proteinExistence type="predicted"/>
<keyword evidence="3" id="KW-1185">Reference proteome</keyword>
<sequence>MDTLMDRVSDDPEREFEVFYAPLQHRLCCFGHVTNLAVMEFLIGKRPRATESYYGPSEDEIESRGGEER</sequence>